<accession>A0ABX9WEB5</accession>
<gene>
    <name evidence="1" type="ORF">EFE23_15905</name>
</gene>
<dbReference type="RefSeq" id="WP_123241710.1">
    <property type="nucleotide sequence ID" value="NZ_JAAHBY010000041.1"/>
</dbReference>
<dbReference type="Gene3D" id="2.60.120.620">
    <property type="entry name" value="q2cbj1_9rhob like domain"/>
    <property type="match status" value="1"/>
</dbReference>
<sequence>MIHVAETLTSHSVEGFLSPTDVEQLATAMDEILAAAGTRRFDCGRTTTMHEIPGLTAAQAMAVYEPAGRIEITELPSSVTAILDRATNRAMPTIRRAMPSVTALRPWTYVEYRTGQHITPHADGIAPDPRTWPRQIGGIGIPIRHADAGGDFYVETTGAPDIWASTDVASAAGYVPGMSLIHDGADNSSAWFRDLPRTRWTVRPRLGDAIVYGSQLTHGTEPVSSGRSRKFISWLIAER</sequence>
<dbReference type="EMBL" id="RJLN01000041">
    <property type="protein sequence ID" value="RNL98153.1"/>
    <property type="molecule type" value="Genomic_DNA"/>
</dbReference>
<reference evidence="1 2" key="1">
    <citation type="submission" date="2018-11" db="EMBL/GenBank/DDBJ databases">
        <title>Micromonospora sp. PPF5-17, a new actinomycetes isolated from a hot spring soil.</title>
        <authorList>
            <person name="Thawai C."/>
        </authorList>
    </citation>
    <scope>NUCLEOTIDE SEQUENCE [LARGE SCALE GENOMIC DNA]</scope>
    <source>
        <strain evidence="1 2">PPF5-17</strain>
    </source>
</reference>
<evidence type="ECO:0000313" key="1">
    <source>
        <dbReference type="EMBL" id="RNL98153.1"/>
    </source>
</evidence>
<evidence type="ECO:0008006" key="3">
    <source>
        <dbReference type="Google" id="ProtNLM"/>
    </source>
</evidence>
<proteinExistence type="predicted"/>
<keyword evidence="2" id="KW-1185">Reference proteome</keyword>
<dbReference type="Proteomes" id="UP000280698">
    <property type="component" value="Unassembled WGS sequence"/>
</dbReference>
<comment type="caution">
    <text evidence="1">The sequence shown here is derived from an EMBL/GenBank/DDBJ whole genome shotgun (WGS) entry which is preliminary data.</text>
</comment>
<evidence type="ECO:0000313" key="2">
    <source>
        <dbReference type="Proteomes" id="UP000280698"/>
    </source>
</evidence>
<organism evidence="1 2">
    <name type="scientific">Micromonospora solifontis</name>
    <dbReference type="NCBI Taxonomy" id="2487138"/>
    <lineage>
        <taxon>Bacteria</taxon>
        <taxon>Bacillati</taxon>
        <taxon>Actinomycetota</taxon>
        <taxon>Actinomycetes</taxon>
        <taxon>Micromonosporales</taxon>
        <taxon>Micromonosporaceae</taxon>
        <taxon>Micromonospora</taxon>
    </lineage>
</organism>
<name>A0ABX9WEB5_9ACTN</name>
<protein>
    <recommendedName>
        <fullName evidence="3">Fe2OG dioxygenase domain-containing protein</fullName>
    </recommendedName>
</protein>